<proteinExistence type="predicted"/>
<dbReference type="EMBL" id="PKPP01002356">
    <property type="protein sequence ID" value="PWA75786.1"/>
    <property type="molecule type" value="Genomic_DNA"/>
</dbReference>
<accession>A0A2U1NQK1</accession>
<comment type="caution">
    <text evidence="1">The sequence shown here is derived from an EMBL/GenBank/DDBJ whole genome shotgun (WGS) entry which is preliminary data.</text>
</comment>
<dbReference type="AlphaFoldDB" id="A0A2U1NQK1"/>
<organism evidence="1 2">
    <name type="scientific">Artemisia annua</name>
    <name type="common">Sweet wormwood</name>
    <dbReference type="NCBI Taxonomy" id="35608"/>
    <lineage>
        <taxon>Eukaryota</taxon>
        <taxon>Viridiplantae</taxon>
        <taxon>Streptophyta</taxon>
        <taxon>Embryophyta</taxon>
        <taxon>Tracheophyta</taxon>
        <taxon>Spermatophyta</taxon>
        <taxon>Magnoliopsida</taxon>
        <taxon>eudicotyledons</taxon>
        <taxon>Gunneridae</taxon>
        <taxon>Pentapetalae</taxon>
        <taxon>asterids</taxon>
        <taxon>campanulids</taxon>
        <taxon>Asterales</taxon>
        <taxon>Asteraceae</taxon>
        <taxon>Asteroideae</taxon>
        <taxon>Anthemideae</taxon>
        <taxon>Artemisiinae</taxon>
        <taxon>Artemisia</taxon>
    </lineage>
</organism>
<evidence type="ECO:0000313" key="2">
    <source>
        <dbReference type="Proteomes" id="UP000245207"/>
    </source>
</evidence>
<reference evidence="1 2" key="1">
    <citation type="journal article" date="2018" name="Mol. Plant">
        <title>The genome of Artemisia annua provides insight into the evolution of Asteraceae family and artemisinin biosynthesis.</title>
        <authorList>
            <person name="Shen Q."/>
            <person name="Zhang L."/>
            <person name="Liao Z."/>
            <person name="Wang S."/>
            <person name="Yan T."/>
            <person name="Shi P."/>
            <person name="Liu M."/>
            <person name="Fu X."/>
            <person name="Pan Q."/>
            <person name="Wang Y."/>
            <person name="Lv Z."/>
            <person name="Lu X."/>
            <person name="Zhang F."/>
            <person name="Jiang W."/>
            <person name="Ma Y."/>
            <person name="Chen M."/>
            <person name="Hao X."/>
            <person name="Li L."/>
            <person name="Tang Y."/>
            <person name="Lv G."/>
            <person name="Zhou Y."/>
            <person name="Sun X."/>
            <person name="Brodelius P.E."/>
            <person name="Rose J.K.C."/>
            <person name="Tang K."/>
        </authorList>
    </citation>
    <scope>NUCLEOTIDE SEQUENCE [LARGE SCALE GENOMIC DNA]</scope>
    <source>
        <strain evidence="2">cv. Huhao1</strain>
        <tissue evidence="1">Leaf</tissue>
    </source>
</reference>
<evidence type="ECO:0000313" key="1">
    <source>
        <dbReference type="EMBL" id="PWA75786.1"/>
    </source>
</evidence>
<gene>
    <name evidence="1" type="ORF">CTI12_AA239830</name>
</gene>
<dbReference type="Proteomes" id="UP000245207">
    <property type="component" value="Unassembled WGS sequence"/>
</dbReference>
<keyword evidence="2" id="KW-1185">Reference proteome</keyword>
<protein>
    <submittedName>
        <fullName evidence="1">Uncharacterized protein</fullName>
    </submittedName>
</protein>
<name>A0A2U1NQK1_ARTAN</name>
<sequence length="73" mass="8257">MAAVVRVFVAEVGDDDVSGGRRGGAVGFGETVEELFLEPGGFRRRWFTGFRHWFEVWRRIWNLIVRGFGLLGG</sequence>